<reference evidence="3" key="1">
    <citation type="journal article" date="2019" name="Int. J. Syst. Evol. Microbiol.">
        <title>The Global Catalogue of Microorganisms (GCM) 10K type strain sequencing project: providing services to taxonomists for standard genome sequencing and annotation.</title>
        <authorList>
            <consortium name="The Broad Institute Genomics Platform"/>
            <consortium name="The Broad Institute Genome Sequencing Center for Infectious Disease"/>
            <person name="Wu L."/>
            <person name="Ma J."/>
        </authorList>
    </citation>
    <scope>NUCLEOTIDE SEQUENCE [LARGE SCALE GENOMIC DNA]</scope>
    <source>
        <strain evidence="3">JCM 17326</strain>
    </source>
</reference>
<name>A0ABP6ZPW1_9ACTN</name>
<evidence type="ECO:0000256" key="1">
    <source>
        <dbReference type="SAM" id="MobiDB-lite"/>
    </source>
</evidence>
<comment type="caution">
    <text evidence="2">The sequence shown here is derived from an EMBL/GenBank/DDBJ whole genome shotgun (WGS) entry which is preliminary data.</text>
</comment>
<evidence type="ECO:0000313" key="2">
    <source>
        <dbReference type="EMBL" id="GAA3613100.1"/>
    </source>
</evidence>
<accession>A0ABP6ZPW1</accession>
<protein>
    <submittedName>
        <fullName evidence="2">Uncharacterized protein</fullName>
    </submittedName>
</protein>
<dbReference type="EMBL" id="BAABDQ010000049">
    <property type="protein sequence ID" value="GAA3613100.1"/>
    <property type="molecule type" value="Genomic_DNA"/>
</dbReference>
<feature type="region of interest" description="Disordered" evidence="1">
    <location>
        <begin position="50"/>
        <end position="77"/>
    </location>
</feature>
<sequence>MPYRDWQNVWKVAPDVAALVRVRPGRRRAETGEPDGERTQCPVPACDLQIPRAEGPRRTPPSCRGLSRRRTQVRHPFTVDGTIRAAAKYPQVAAAAATDSSWC</sequence>
<proteinExistence type="predicted"/>
<organism evidence="2 3">
    <name type="scientific">Nonomuraea rosea</name>
    <dbReference type="NCBI Taxonomy" id="638574"/>
    <lineage>
        <taxon>Bacteria</taxon>
        <taxon>Bacillati</taxon>
        <taxon>Actinomycetota</taxon>
        <taxon>Actinomycetes</taxon>
        <taxon>Streptosporangiales</taxon>
        <taxon>Streptosporangiaceae</taxon>
        <taxon>Nonomuraea</taxon>
    </lineage>
</organism>
<dbReference type="Proteomes" id="UP001500630">
    <property type="component" value="Unassembled WGS sequence"/>
</dbReference>
<evidence type="ECO:0000313" key="3">
    <source>
        <dbReference type="Proteomes" id="UP001500630"/>
    </source>
</evidence>
<gene>
    <name evidence="2" type="ORF">GCM10022419_117710</name>
</gene>
<keyword evidence="3" id="KW-1185">Reference proteome</keyword>